<dbReference type="Pfam" id="PF19783">
    <property type="entry name" value="DUF6268"/>
    <property type="match status" value="1"/>
</dbReference>
<feature type="domain" description="DUF6268" evidence="1">
    <location>
        <begin position="75"/>
        <end position="280"/>
    </location>
</feature>
<organism evidence="2 3">
    <name type="scientific">Luteolibacter yonseiensis</name>
    <dbReference type="NCBI Taxonomy" id="1144680"/>
    <lineage>
        <taxon>Bacteria</taxon>
        <taxon>Pseudomonadati</taxon>
        <taxon>Verrucomicrobiota</taxon>
        <taxon>Verrucomicrobiia</taxon>
        <taxon>Verrucomicrobiales</taxon>
        <taxon>Verrucomicrobiaceae</taxon>
        <taxon>Luteolibacter</taxon>
    </lineage>
</organism>
<dbReference type="InterPro" id="IPR046235">
    <property type="entry name" value="DUF6268"/>
</dbReference>
<protein>
    <submittedName>
        <fullName evidence="2">TonB-dependent receptor</fullName>
    </submittedName>
</protein>
<dbReference type="RefSeq" id="WP_200348987.1">
    <property type="nucleotide sequence ID" value="NZ_BAABHZ010000005.1"/>
</dbReference>
<dbReference type="SUPFAM" id="SSF56935">
    <property type="entry name" value="Porins"/>
    <property type="match status" value="1"/>
</dbReference>
<dbReference type="Proteomes" id="UP000600139">
    <property type="component" value="Unassembled WGS sequence"/>
</dbReference>
<dbReference type="EMBL" id="JAENIK010000001">
    <property type="protein sequence ID" value="MBK1814021.1"/>
    <property type="molecule type" value="Genomic_DNA"/>
</dbReference>
<proteinExistence type="predicted"/>
<dbReference type="AlphaFoldDB" id="A0A934R0E5"/>
<keyword evidence="3" id="KW-1185">Reference proteome</keyword>
<evidence type="ECO:0000313" key="3">
    <source>
        <dbReference type="Proteomes" id="UP000600139"/>
    </source>
</evidence>
<keyword evidence="2" id="KW-0675">Receptor</keyword>
<name>A0A934R0E5_9BACT</name>
<reference evidence="2" key="1">
    <citation type="submission" date="2021-01" db="EMBL/GenBank/DDBJ databases">
        <title>Modified the classification status of verrucomicrobia.</title>
        <authorList>
            <person name="Feng X."/>
        </authorList>
    </citation>
    <scope>NUCLEOTIDE SEQUENCE</scope>
    <source>
        <strain evidence="2">JCM 18052</strain>
    </source>
</reference>
<evidence type="ECO:0000313" key="2">
    <source>
        <dbReference type="EMBL" id="MBK1814021.1"/>
    </source>
</evidence>
<gene>
    <name evidence="2" type="ORF">JIN84_00170</name>
</gene>
<evidence type="ECO:0000259" key="1">
    <source>
        <dbReference type="Pfam" id="PF19783"/>
    </source>
</evidence>
<comment type="caution">
    <text evidence="2">The sequence shown here is derived from an EMBL/GenBank/DDBJ whole genome shotgun (WGS) entry which is preliminary data.</text>
</comment>
<sequence>MKSKPISKLLGFTAGLTLVSAGALRAQPPQERYSIMLGGSVTGSGDAEYSGDKLGEVETARYSVEASHMIPVGEQWMFEAGLGYNLLQTDQSAGAPLVPEDLTKFAVNLRAIWRRDDEWSVLASISPGFYGDDEVDVSDGLNVPLMVLGKWQKTENLSLALGVRVDVFSEMPVLPVFGVEWKINSEWQLALGAPRTELRYQWNEHLSLYGGAALEGESYAVDNPSLVTASGRSMGDTYLSEMEIRAVAGFEYRFDTGVTLNVEGGYSFGREFDYYDKDVKLEVDPAAFGAVSVSFDF</sequence>
<accession>A0A934R0E5</accession>